<dbReference type="InterPro" id="IPR036910">
    <property type="entry name" value="HMG_box_dom_sf"/>
</dbReference>
<dbReference type="OrthoDB" id="2307332at2759"/>
<reference evidence="3" key="1">
    <citation type="submission" date="2021-06" db="EMBL/GenBank/DDBJ databases">
        <authorList>
            <person name="Kallberg Y."/>
            <person name="Tangrot J."/>
            <person name="Rosling A."/>
        </authorList>
    </citation>
    <scope>NUCLEOTIDE SEQUENCE</scope>
    <source>
        <strain evidence="3">MT106</strain>
    </source>
</reference>
<feature type="domain" description="HMG box" evidence="2">
    <location>
        <begin position="10"/>
        <end position="80"/>
    </location>
</feature>
<feature type="region of interest" description="Disordered" evidence="1">
    <location>
        <begin position="86"/>
        <end position="107"/>
    </location>
</feature>
<feature type="region of interest" description="Disordered" evidence="1">
    <location>
        <begin position="125"/>
        <end position="152"/>
    </location>
</feature>
<feature type="compositionally biased region" description="Polar residues" evidence="1">
    <location>
        <begin position="125"/>
        <end position="140"/>
    </location>
</feature>
<dbReference type="SUPFAM" id="SSF47095">
    <property type="entry name" value="HMG-box"/>
    <property type="match status" value="1"/>
</dbReference>
<dbReference type="Proteomes" id="UP000789831">
    <property type="component" value="Unassembled WGS sequence"/>
</dbReference>
<comment type="caution">
    <text evidence="3">The sequence shown here is derived from an EMBL/GenBank/DDBJ whole genome shotgun (WGS) entry which is preliminary data.</text>
</comment>
<organism evidence="3 4">
    <name type="scientific">Ambispora gerdemannii</name>
    <dbReference type="NCBI Taxonomy" id="144530"/>
    <lineage>
        <taxon>Eukaryota</taxon>
        <taxon>Fungi</taxon>
        <taxon>Fungi incertae sedis</taxon>
        <taxon>Mucoromycota</taxon>
        <taxon>Glomeromycotina</taxon>
        <taxon>Glomeromycetes</taxon>
        <taxon>Archaeosporales</taxon>
        <taxon>Ambisporaceae</taxon>
        <taxon>Ambispora</taxon>
    </lineage>
</organism>
<dbReference type="AlphaFoldDB" id="A0A9N8Z5W7"/>
<dbReference type="EMBL" id="CAJVPL010000239">
    <property type="protein sequence ID" value="CAG8471149.1"/>
    <property type="molecule type" value="Genomic_DNA"/>
</dbReference>
<evidence type="ECO:0000313" key="3">
    <source>
        <dbReference type="EMBL" id="CAG8471149.1"/>
    </source>
</evidence>
<evidence type="ECO:0000259" key="2">
    <source>
        <dbReference type="SMART" id="SM00398"/>
    </source>
</evidence>
<gene>
    <name evidence="3" type="ORF">AGERDE_LOCUS2745</name>
</gene>
<proteinExistence type="predicted"/>
<sequence>MVEKRKRRNKLPKSTNGFILYRTTYLEELQKTGKKLSMTQLSQQAGPAWNNEPDMVKRMYQKLAEDVSELLKKAHMESKEFVNKPWDIQTNPNKHKRKHPLKNNEKSKELQFLITTLDSNRVSNIKSQPGLSKTNQQTLGSNFTTSSTSSSPFVNNPPVFTNYSWENDQASVSLHRGLVYSNFVRSVSIPNAPNQNRGVPNLTSNGEFNFMEIKPQQYKQY</sequence>
<keyword evidence="4" id="KW-1185">Reference proteome</keyword>
<dbReference type="Pfam" id="PF00505">
    <property type="entry name" value="HMG_box"/>
    <property type="match status" value="1"/>
</dbReference>
<name>A0A9N8Z5W7_9GLOM</name>
<dbReference type="Gene3D" id="1.10.30.10">
    <property type="entry name" value="High mobility group box domain"/>
    <property type="match status" value="1"/>
</dbReference>
<feature type="compositionally biased region" description="Low complexity" evidence="1">
    <location>
        <begin position="141"/>
        <end position="152"/>
    </location>
</feature>
<evidence type="ECO:0000256" key="1">
    <source>
        <dbReference type="SAM" id="MobiDB-lite"/>
    </source>
</evidence>
<protein>
    <submittedName>
        <fullName evidence="3">5871_t:CDS:1</fullName>
    </submittedName>
</protein>
<dbReference type="InterPro" id="IPR009071">
    <property type="entry name" value="HMG_box_dom"/>
</dbReference>
<evidence type="ECO:0000313" key="4">
    <source>
        <dbReference type="Proteomes" id="UP000789831"/>
    </source>
</evidence>
<dbReference type="SMART" id="SM00398">
    <property type="entry name" value="HMG"/>
    <property type="match status" value="1"/>
</dbReference>
<accession>A0A9N8Z5W7</accession>